<dbReference type="PANTHER" id="PTHR22930">
    <property type="match status" value="1"/>
</dbReference>
<comment type="caution">
    <text evidence="9">The sequence shown here is derived from an EMBL/GenBank/DDBJ whole genome shotgun (WGS) entry which is preliminary data.</text>
</comment>
<dbReference type="GO" id="GO:0005634">
    <property type="term" value="C:nucleus"/>
    <property type="evidence" value="ECO:0007669"/>
    <property type="project" value="UniProtKB-SubCell"/>
</dbReference>
<protein>
    <recommendedName>
        <fullName evidence="8">DDE Tnp4 domain-containing protein</fullName>
    </recommendedName>
</protein>
<organism evidence="9 10">
    <name type="scientific">Mytilus galloprovincialis</name>
    <name type="common">Mediterranean mussel</name>
    <dbReference type="NCBI Taxonomy" id="29158"/>
    <lineage>
        <taxon>Eukaryota</taxon>
        <taxon>Metazoa</taxon>
        <taxon>Spiralia</taxon>
        <taxon>Lophotrochozoa</taxon>
        <taxon>Mollusca</taxon>
        <taxon>Bivalvia</taxon>
        <taxon>Autobranchia</taxon>
        <taxon>Pteriomorphia</taxon>
        <taxon>Mytilida</taxon>
        <taxon>Mytiloidea</taxon>
        <taxon>Mytilidae</taxon>
        <taxon>Mytilinae</taxon>
        <taxon>Mytilus</taxon>
    </lineage>
</organism>
<sequence length="123" mass="14452">MANHILGDAAYPTRRWLLTPFRDNGHLTDQQKKYNQYHSSNRVVIERAFALLKGRFRRLKYLETIKLDTSVEIIMICCVLHNICILTNDNIDDFLVQQDDDDVVNNRHIVQINDEEAEGFFET</sequence>
<dbReference type="InterPro" id="IPR045249">
    <property type="entry name" value="HARBI1-like"/>
</dbReference>
<comment type="cofactor">
    <cofactor evidence="1">
        <name>a divalent metal cation</name>
        <dbReference type="ChEBI" id="CHEBI:60240"/>
    </cofactor>
</comment>
<dbReference type="InterPro" id="IPR027806">
    <property type="entry name" value="HARBI1_dom"/>
</dbReference>
<keyword evidence="7" id="KW-0539">Nucleus</keyword>
<evidence type="ECO:0000256" key="5">
    <source>
        <dbReference type="ARBA" id="ARBA00022723"/>
    </source>
</evidence>
<evidence type="ECO:0000256" key="3">
    <source>
        <dbReference type="ARBA" id="ARBA00006958"/>
    </source>
</evidence>
<comment type="similarity">
    <text evidence="3">Belongs to the HARBI1 family.</text>
</comment>
<dbReference type="AlphaFoldDB" id="A0A8B6GYW1"/>
<proteinExistence type="inferred from homology"/>
<evidence type="ECO:0000313" key="10">
    <source>
        <dbReference type="Proteomes" id="UP000596742"/>
    </source>
</evidence>
<reference evidence="9" key="1">
    <citation type="submission" date="2018-11" db="EMBL/GenBank/DDBJ databases">
        <authorList>
            <person name="Alioto T."/>
            <person name="Alioto T."/>
        </authorList>
    </citation>
    <scope>NUCLEOTIDE SEQUENCE</scope>
</reference>
<name>A0A8B6GYW1_MYTGA</name>
<evidence type="ECO:0000313" key="9">
    <source>
        <dbReference type="EMBL" id="VDI71776.1"/>
    </source>
</evidence>
<dbReference type="Pfam" id="PF13359">
    <property type="entry name" value="DDE_Tnp_4"/>
    <property type="match status" value="1"/>
</dbReference>
<evidence type="ECO:0000256" key="1">
    <source>
        <dbReference type="ARBA" id="ARBA00001968"/>
    </source>
</evidence>
<evidence type="ECO:0000256" key="4">
    <source>
        <dbReference type="ARBA" id="ARBA00022722"/>
    </source>
</evidence>
<gene>
    <name evidence="9" type="ORF">MGAL_10B051620</name>
</gene>
<evidence type="ECO:0000256" key="2">
    <source>
        <dbReference type="ARBA" id="ARBA00004123"/>
    </source>
</evidence>
<dbReference type="EMBL" id="UYJE01009269">
    <property type="protein sequence ID" value="VDI71776.1"/>
    <property type="molecule type" value="Genomic_DNA"/>
</dbReference>
<dbReference type="GO" id="GO:0046872">
    <property type="term" value="F:metal ion binding"/>
    <property type="evidence" value="ECO:0007669"/>
    <property type="project" value="UniProtKB-KW"/>
</dbReference>
<keyword evidence="5" id="KW-0479">Metal-binding</keyword>
<keyword evidence="4" id="KW-0540">Nuclease</keyword>
<feature type="domain" description="DDE Tnp4" evidence="8">
    <location>
        <begin position="3"/>
        <end position="82"/>
    </location>
</feature>
<evidence type="ECO:0000256" key="7">
    <source>
        <dbReference type="ARBA" id="ARBA00023242"/>
    </source>
</evidence>
<dbReference type="Proteomes" id="UP000596742">
    <property type="component" value="Unassembled WGS sequence"/>
</dbReference>
<dbReference type="PANTHER" id="PTHR22930:SF85">
    <property type="entry name" value="GH03217P-RELATED"/>
    <property type="match status" value="1"/>
</dbReference>
<keyword evidence="10" id="KW-1185">Reference proteome</keyword>
<dbReference type="GO" id="GO:0016787">
    <property type="term" value="F:hydrolase activity"/>
    <property type="evidence" value="ECO:0007669"/>
    <property type="project" value="UniProtKB-KW"/>
</dbReference>
<evidence type="ECO:0000259" key="8">
    <source>
        <dbReference type="Pfam" id="PF13359"/>
    </source>
</evidence>
<dbReference type="GO" id="GO:0004518">
    <property type="term" value="F:nuclease activity"/>
    <property type="evidence" value="ECO:0007669"/>
    <property type="project" value="UniProtKB-KW"/>
</dbReference>
<dbReference type="OrthoDB" id="6156560at2759"/>
<evidence type="ECO:0000256" key="6">
    <source>
        <dbReference type="ARBA" id="ARBA00022801"/>
    </source>
</evidence>
<keyword evidence="6" id="KW-0378">Hydrolase</keyword>
<accession>A0A8B6GYW1</accession>
<comment type="subcellular location">
    <subcellularLocation>
        <location evidence="2">Nucleus</location>
    </subcellularLocation>
</comment>